<dbReference type="Proteomes" id="UP000515873">
    <property type="component" value="Chromosome"/>
</dbReference>
<proteinExistence type="predicted"/>
<gene>
    <name evidence="1" type="ORF">H8F01_02630</name>
</gene>
<protein>
    <submittedName>
        <fullName evidence="1">Uncharacterized protein</fullName>
    </submittedName>
</protein>
<dbReference type="AlphaFoldDB" id="A0A7G8Q5M0"/>
<dbReference type="EMBL" id="CP060412">
    <property type="protein sequence ID" value="QNK02078.1"/>
    <property type="molecule type" value="Genomic_DNA"/>
</dbReference>
<dbReference type="KEGG" id="dtl:H8F01_02630"/>
<accession>A0A7G8Q5M0</accession>
<evidence type="ECO:0000313" key="2">
    <source>
        <dbReference type="Proteomes" id="UP000515873"/>
    </source>
</evidence>
<evidence type="ECO:0000313" key="1">
    <source>
        <dbReference type="EMBL" id="QNK02078.1"/>
    </source>
</evidence>
<name>A0A7G8Q5M0_9GAMM</name>
<sequence length="67" mass="7685">MTSNETYPALPEGPVFCEDCSRPGAKVEMEPHRTLPREARQWAEEQGVELRSYRCPDCEAIQVFRVS</sequence>
<keyword evidence="2" id="KW-1185">Reference proteome</keyword>
<dbReference type="RefSeq" id="WP_187057536.1">
    <property type="nucleotide sequence ID" value="NZ_CP060412.1"/>
</dbReference>
<organism evidence="1 2">
    <name type="scientific">Dyella telluris</name>
    <dbReference type="NCBI Taxonomy" id="2763498"/>
    <lineage>
        <taxon>Bacteria</taxon>
        <taxon>Pseudomonadati</taxon>
        <taxon>Pseudomonadota</taxon>
        <taxon>Gammaproteobacteria</taxon>
        <taxon>Lysobacterales</taxon>
        <taxon>Rhodanobacteraceae</taxon>
        <taxon>Dyella</taxon>
    </lineage>
</organism>
<reference evidence="1 2" key="1">
    <citation type="submission" date="2020-08" db="EMBL/GenBank/DDBJ databases">
        <title>Dyella sp. G9 isolated from forest soil.</title>
        <authorList>
            <person name="Fu J."/>
            <person name="Qiu L."/>
        </authorList>
    </citation>
    <scope>NUCLEOTIDE SEQUENCE [LARGE SCALE GENOMIC DNA]</scope>
    <source>
        <strain evidence="1 2">G9</strain>
    </source>
</reference>